<feature type="transmembrane region" description="Helical" evidence="7">
    <location>
        <begin position="445"/>
        <end position="468"/>
    </location>
</feature>
<dbReference type="InterPro" id="IPR017981">
    <property type="entry name" value="GPCR_2-like_7TM"/>
</dbReference>
<dbReference type="Pfam" id="PF00059">
    <property type="entry name" value="Lectin_C"/>
    <property type="match status" value="1"/>
</dbReference>
<keyword evidence="13" id="KW-1185">Reference proteome</keyword>
<feature type="domain" description="G-protein coupled receptors family 2 profile 2" evidence="11">
    <location>
        <begin position="443"/>
        <end position="688"/>
    </location>
</feature>
<feature type="signal peptide" evidence="8">
    <location>
        <begin position="1"/>
        <end position="33"/>
    </location>
</feature>
<evidence type="ECO:0000256" key="5">
    <source>
        <dbReference type="ARBA" id="ARBA00023157"/>
    </source>
</evidence>
<dbReference type="PANTHER" id="PTHR12011">
    <property type="entry name" value="ADHESION G-PROTEIN COUPLED RECEPTOR"/>
    <property type="match status" value="1"/>
</dbReference>
<evidence type="ECO:0000313" key="12">
    <source>
        <dbReference type="EMBL" id="CAH3153709.1"/>
    </source>
</evidence>
<evidence type="ECO:0000259" key="11">
    <source>
        <dbReference type="PROSITE" id="PS50261"/>
    </source>
</evidence>
<evidence type="ECO:0000259" key="9">
    <source>
        <dbReference type="PROSITE" id="PS50041"/>
    </source>
</evidence>
<reference evidence="12 13" key="1">
    <citation type="submission" date="2022-05" db="EMBL/GenBank/DDBJ databases">
        <authorList>
            <consortium name="Genoscope - CEA"/>
            <person name="William W."/>
        </authorList>
    </citation>
    <scope>NUCLEOTIDE SEQUENCE [LARGE SCALE GENOMIC DNA]</scope>
</reference>
<keyword evidence="3 7" id="KW-1133">Transmembrane helix</keyword>
<dbReference type="PROSITE" id="PS50261">
    <property type="entry name" value="G_PROTEIN_RECEP_F2_4"/>
    <property type="match status" value="1"/>
</dbReference>
<feature type="compositionally biased region" description="Low complexity" evidence="6">
    <location>
        <begin position="159"/>
        <end position="172"/>
    </location>
</feature>
<dbReference type="InterPro" id="IPR001304">
    <property type="entry name" value="C-type_lectin-like"/>
</dbReference>
<dbReference type="Gene3D" id="3.10.100.10">
    <property type="entry name" value="Mannose-Binding Protein A, subunit A"/>
    <property type="match status" value="1"/>
</dbReference>
<dbReference type="SUPFAM" id="SSF56436">
    <property type="entry name" value="C-type lectin-like"/>
    <property type="match status" value="1"/>
</dbReference>
<proteinExistence type="predicted"/>
<dbReference type="CDD" id="cd15040">
    <property type="entry name" value="7tmB2_Adhesion"/>
    <property type="match status" value="1"/>
</dbReference>
<evidence type="ECO:0000256" key="8">
    <source>
        <dbReference type="SAM" id="SignalP"/>
    </source>
</evidence>
<evidence type="ECO:0000313" key="13">
    <source>
        <dbReference type="Proteomes" id="UP001159405"/>
    </source>
</evidence>
<sequence length="720" mass="80979">MLGRTQTMAQRKEGLSSTDICALLLFISQVALQASTTVDEFKEFDISKQWSQAKKACKRESKILAKIDNIDLFNSTKEKLYKASSGQGKRYWTGLRYKDKLLWSDGKQTFCNGSLSAILNCTHVKNLLYERCFIIQENFDTLKAKHCDIAERYICQSAPPTTSTSSNKPTSSNLQTSHPTEADNNNRRGLIDAYLKLIRYLNETNPSSLQQAINATDELLSNFKASKENTSILFAAQALEVFVKSFAKRQLTAANDTFMQSGKQLVIIMKMVQSNSEDLVVSGSSRSHSDRLQESDVHIRLPASMFHEKGGYMAAIVYSNLHKLLPSEAQTFLDGIPAESGYIGSRIFAIAVEPLKYPLQGRALFDFGHLKPTLRSSKPECVFWNFSMMGYSNVSSGSWSRRGCKTENYTSRRTYCSCDHLTHFAVLMQLKDHEIPVEHRMALELITYIGCAFSLMGEFITIVAYVVFLNLKAGDTQIRLNFVISIAVAQLIFILGIDATQSKAICTTIAAAIHYFFLVSFCWMLIEGLTLYYKVVKVFDTDFKMWPFCAFSWGFPLALVSISLLTAAATEGGIASYVADSFCWLSFSNGFVWFFVAPVLIISISNVFVLARVTRELFTMHPTNVSSESNKFKRVLRACVVLFPLLGVTWVFGVLSVTDLTGMVFQYLFTICNSLQGFFIFLLHVVRSSEFRVTVKRKLRRWGSKRNTTVVPAIILPTNN</sequence>
<name>A0ABN8PZV6_9CNID</name>
<feature type="transmembrane region" description="Helical" evidence="7">
    <location>
        <begin position="545"/>
        <end position="570"/>
    </location>
</feature>
<dbReference type="EMBL" id="CALNXK010000097">
    <property type="protein sequence ID" value="CAH3153709.1"/>
    <property type="molecule type" value="Genomic_DNA"/>
</dbReference>
<dbReference type="InterPro" id="IPR057244">
    <property type="entry name" value="GAIN_B"/>
</dbReference>
<dbReference type="Gene3D" id="1.20.1070.10">
    <property type="entry name" value="Rhodopsin 7-helix transmembrane proteins"/>
    <property type="match status" value="1"/>
</dbReference>
<feature type="transmembrane region" description="Helical" evidence="7">
    <location>
        <begin position="590"/>
        <end position="614"/>
    </location>
</feature>
<comment type="caution">
    <text evidence="12">The sequence shown here is derived from an EMBL/GenBank/DDBJ whole genome shotgun (WGS) entry which is preliminary data.</text>
</comment>
<dbReference type="InterPro" id="IPR000832">
    <property type="entry name" value="GPCR_2_secretin-like"/>
</dbReference>
<dbReference type="Gene3D" id="2.60.220.50">
    <property type="match status" value="1"/>
</dbReference>
<feature type="region of interest" description="Disordered" evidence="6">
    <location>
        <begin position="159"/>
        <end position="185"/>
    </location>
</feature>
<dbReference type="Pfam" id="PF01825">
    <property type="entry name" value="GPS"/>
    <property type="match status" value="1"/>
</dbReference>
<feature type="transmembrane region" description="Helical" evidence="7">
    <location>
        <begin position="664"/>
        <end position="686"/>
    </location>
</feature>
<evidence type="ECO:0000256" key="1">
    <source>
        <dbReference type="ARBA" id="ARBA00004141"/>
    </source>
</evidence>
<dbReference type="PROSITE" id="PS50221">
    <property type="entry name" value="GAIN_B"/>
    <property type="match status" value="1"/>
</dbReference>
<feature type="transmembrane region" description="Helical" evidence="7">
    <location>
        <begin position="635"/>
        <end position="658"/>
    </location>
</feature>
<evidence type="ECO:0000256" key="4">
    <source>
        <dbReference type="ARBA" id="ARBA00023136"/>
    </source>
</evidence>
<evidence type="ECO:0000259" key="10">
    <source>
        <dbReference type="PROSITE" id="PS50221"/>
    </source>
</evidence>
<feature type="transmembrane region" description="Helical" evidence="7">
    <location>
        <begin position="480"/>
        <end position="497"/>
    </location>
</feature>
<dbReference type="InterPro" id="IPR046338">
    <property type="entry name" value="GAIN_dom_sf"/>
</dbReference>
<dbReference type="Proteomes" id="UP001159405">
    <property type="component" value="Unassembled WGS sequence"/>
</dbReference>
<gene>
    <name evidence="12" type="ORF">PLOB_00049877</name>
</gene>
<evidence type="ECO:0000256" key="6">
    <source>
        <dbReference type="SAM" id="MobiDB-lite"/>
    </source>
</evidence>
<keyword evidence="5" id="KW-1015">Disulfide bond</keyword>
<dbReference type="PROSITE" id="PS50041">
    <property type="entry name" value="C_TYPE_LECTIN_2"/>
    <property type="match status" value="1"/>
</dbReference>
<dbReference type="InterPro" id="IPR000203">
    <property type="entry name" value="GPS"/>
</dbReference>
<dbReference type="InterPro" id="IPR016187">
    <property type="entry name" value="CTDL_fold"/>
</dbReference>
<keyword evidence="4 7" id="KW-0472">Membrane</keyword>
<dbReference type="PANTHER" id="PTHR12011:SF347">
    <property type="entry name" value="FI21270P1-RELATED"/>
    <property type="match status" value="1"/>
</dbReference>
<dbReference type="PRINTS" id="PR00249">
    <property type="entry name" value="GPCRSECRETIN"/>
</dbReference>
<evidence type="ECO:0000256" key="7">
    <source>
        <dbReference type="SAM" id="Phobius"/>
    </source>
</evidence>
<dbReference type="SUPFAM" id="SSF81321">
    <property type="entry name" value="Family A G protein-coupled receptor-like"/>
    <property type="match status" value="1"/>
</dbReference>
<feature type="non-terminal residue" evidence="12">
    <location>
        <position position="720"/>
    </location>
</feature>
<feature type="chain" id="PRO_5046026600" evidence="8">
    <location>
        <begin position="34"/>
        <end position="720"/>
    </location>
</feature>
<organism evidence="12 13">
    <name type="scientific">Porites lobata</name>
    <dbReference type="NCBI Taxonomy" id="104759"/>
    <lineage>
        <taxon>Eukaryota</taxon>
        <taxon>Metazoa</taxon>
        <taxon>Cnidaria</taxon>
        <taxon>Anthozoa</taxon>
        <taxon>Hexacorallia</taxon>
        <taxon>Scleractinia</taxon>
        <taxon>Fungiina</taxon>
        <taxon>Poritidae</taxon>
        <taxon>Porites</taxon>
    </lineage>
</organism>
<dbReference type="SMART" id="SM00303">
    <property type="entry name" value="GPS"/>
    <property type="match status" value="1"/>
</dbReference>
<protein>
    <submittedName>
        <fullName evidence="12">Uncharacterized protein</fullName>
    </submittedName>
</protein>
<comment type="subcellular location">
    <subcellularLocation>
        <location evidence="1">Membrane</location>
        <topology evidence="1">Multi-pass membrane protein</topology>
    </subcellularLocation>
</comment>
<feature type="transmembrane region" description="Helical" evidence="7">
    <location>
        <begin position="509"/>
        <end position="533"/>
    </location>
</feature>
<evidence type="ECO:0000256" key="3">
    <source>
        <dbReference type="ARBA" id="ARBA00022989"/>
    </source>
</evidence>
<feature type="domain" description="GAIN-B" evidence="10">
    <location>
        <begin position="263"/>
        <end position="434"/>
    </location>
</feature>
<keyword evidence="2 7" id="KW-0812">Transmembrane</keyword>
<accession>A0ABN8PZV6</accession>
<dbReference type="Pfam" id="PF00002">
    <property type="entry name" value="7tm_2"/>
    <property type="match status" value="1"/>
</dbReference>
<evidence type="ECO:0000256" key="2">
    <source>
        <dbReference type="ARBA" id="ARBA00022692"/>
    </source>
</evidence>
<dbReference type="InterPro" id="IPR016186">
    <property type="entry name" value="C-type_lectin-like/link_sf"/>
</dbReference>
<feature type="domain" description="C-type lectin" evidence="9">
    <location>
        <begin position="48"/>
        <end position="156"/>
    </location>
</feature>
<keyword evidence="8" id="KW-0732">Signal</keyword>